<feature type="transmembrane region" description="Helical" evidence="6">
    <location>
        <begin position="217"/>
        <end position="238"/>
    </location>
</feature>
<comment type="subcellular location">
    <subcellularLocation>
        <location evidence="1">Cell membrane</location>
        <topology evidence="1">Multi-pass membrane protein</topology>
    </subcellularLocation>
</comment>
<dbReference type="SUPFAM" id="SSF103473">
    <property type="entry name" value="MFS general substrate transporter"/>
    <property type="match status" value="1"/>
</dbReference>
<feature type="transmembrane region" description="Helical" evidence="6">
    <location>
        <begin position="146"/>
        <end position="169"/>
    </location>
</feature>
<dbReference type="CDD" id="cd17324">
    <property type="entry name" value="MFS_NepI_like"/>
    <property type="match status" value="1"/>
</dbReference>
<keyword evidence="3 6" id="KW-0812">Transmembrane</keyword>
<dbReference type="Pfam" id="PF07690">
    <property type="entry name" value="MFS_1"/>
    <property type="match status" value="1"/>
</dbReference>
<evidence type="ECO:0000313" key="9">
    <source>
        <dbReference type="Proteomes" id="UP000092582"/>
    </source>
</evidence>
<dbReference type="InterPro" id="IPR036259">
    <property type="entry name" value="MFS_trans_sf"/>
</dbReference>
<dbReference type="RefSeq" id="WP_066598170.1">
    <property type="nucleotide sequence ID" value="NZ_CP016282.1"/>
</dbReference>
<evidence type="ECO:0000256" key="1">
    <source>
        <dbReference type="ARBA" id="ARBA00004651"/>
    </source>
</evidence>
<feature type="transmembrane region" description="Helical" evidence="6">
    <location>
        <begin position="307"/>
        <end position="324"/>
    </location>
</feature>
<dbReference type="GO" id="GO:0005886">
    <property type="term" value="C:plasma membrane"/>
    <property type="evidence" value="ECO:0007669"/>
    <property type="project" value="UniProtKB-SubCell"/>
</dbReference>
<name>A0A1B1BNI0_9MICO</name>
<protein>
    <submittedName>
        <fullName evidence="8">MFS transporter</fullName>
    </submittedName>
</protein>
<evidence type="ECO:0000259" key="7">
    <source>
        <dbReference type="PROSITE" id="PS50850"/>
    </source>
</evidence>
<feature type="transmembrane region" description="Helical" evidence="6">
    <location>
        <begin position="19"/>
        <end position="37"/>
    </location>
</feature>
<feature type="transmembrane region" description="Helical" evidence="6">
    <location>
        <begin position="370"/>
        <end position="389"/>
    </location>
</feature>
<dbReference type="Proteomes" id="UP000092582">
    <property type="component" value="Chromosome 1"/>
</dbReference>
<proteinExistence type="predicted"/>
<evidence type="ECO:0000256" key="4">
    <source>
        <dbReference type="ARBA" id="ARBA00022989"/>
    </source>
</evidence>
<dbReference type="KEGG" id="cart:PA27867_3278"/>
<reference evidence="8 9" key="1">
    <citation type="submission" date="2016-06" db="EMBL/GenBank/DDBJ databases">
        <title>Genome sequencing of Cryobacterium arcticum PAMC 27867.</title>
        <authorList>
            <person name="Lee J."/>
            <person name="Kim O.-S."/>
        </authorList>
    </citation>
    <scope>NUCLEOTIDE SEQUENCE [LARGE SCALE GENOMIC DNA]</scope>
    <source>
        <strain evidence="8 9">PAMC 27867</strain>
    </source>
</reference>
<keyword evidence="2" id="KW-1003">Cell membrane</keyword>
<dbReference type="GO" id="GO:0022857">
    <property type="term" value="F:transmembrane transporter activity"/>
    <property type="evidence" value="ECO:0007669"/>
    <property type="project" value="InterPro"/>
</dbReference>
<dbReference type="InterPro" id="IPR011701">
    <property type="entry name" value="MFS"/>
</dbReference>
<dbReference type="AlphaFoldDB" id="A0A1B1BNI0"/>
<evidence type="ECO:0000256" key="2">
    <source>
        <dbReference type="ARBA" id="ARBA00022475"/>
    </source>
</evidence>
<dbReference type="Gene3D" id="1.20.1250.20">
    <property type="entry name" value="MFS general substrate transporter like domains"/>
    <property type="match status" value="1"/>
</dbReference>
<feature type="transmembrane region" description="Helical" evidence="6">
    <location>
        <begin position="57"/>
        <end position="77"/>
    </location>
</feature>
<sequence>MISTIPAVGPAGRQTVQRLPLVTLIGLATIGFVLVAMETMPAGLLPVIAAGLNTSEGAVGLLVSAYALGTVIVTIPAISLTRRMRRKPLLLSALAGLILANSVTAMSTDVGLALLSRFVAGSFSGVLWGMLAAYGLKISPPRRGGLALAIVSTGAPIGFALGTPLGSWLGTTFDWRWAFAGLTMVALVAGTLLALVAPNAPGQTGRTRLPVLRVLRLPGIAVILAVIFAWMLAHNTIYTYISPYLRTTGSSLTVDVQLLFFGIASIGGIVLTGALLDRFPRALLHGSLMLFVTAAVILLVFHTSTPAIIGATIVWGATFGGASAQLQSFLTRAGGDESDVANSFLPVAFNVAIFVAGILGAGLLTVLDGLVLPIVMIVFGAAALLLTFYGRRTAFATE</sequence>
<feature type="transmembrane region" description="Helical" evidence="6">
    <location>
        <begin position="175"/>
        <end position="196"/>
    </location>
</feature>
<evidence type="ECO:0000313" key="8">
    <source>
        <dbReference type="EMBL" id="ANP74207.1"/>
    </source>
</evidence>
<dbReference type="PATRIC" id="fig|670052.7.peg.3373"/>
<feature type="transmembrane region" description="Helical" evidence="6">
    <location>
        <begin position="283"/>
        <end position="301"/>
    </location>
</feature>
<dbReference type="PANTHER" id="PTHR43124">
    <property type="entry name" value="PURINE EFFLUX PUMP PBUE"/>
    <property type="match status" value="1"/>
</dbReference>
<evidence type="ECO:0000256" key="6">
    <source>
        <dbReference type="SAM" id="Phobius"/>
    </source>
</evidence>
<evidence type="ECO:0000256" key="5">
    <source>
        <dbReference type="ARBA" id="ARBA00023136"/>
    </source>
</evidence>
<feature type="domain" description="Major facilitator superfamily (MFS) profile" evidence="7">
    <location>
        <begin position="19"/>
        <end position="394"/>
    </location>
</feature>
<evidence type="ECO:0000256" key="3">
    <source>
        <dbReference type="ARBA" id="ARBA00022692"/>
    </source>
</evidence>
<dbReference type="InterPro" id="IPR050189">
    <property type="entry name" value="MFS_Efflux_Transporters"/>
</dbReference>
<keyword evidence="9" id="KW-1185">Reference proteome</keyword>
<dbReference type="PANTHER" id="PTHR43124:SF3">
    <property type="entry name" value="CHLORAMPHENICOL EFFLUX PUMP RV0191"/>
    <property type="match status" value="1"/>
</dbReference>
<keyword evidence="4 6" id="KW-1133">Transmembrane helix</keyword>
<feature type="transmembrane region" description="Helical" evidence="6">
    <location>
        <begin position="114"/>
        <end position="134"/>
    </location>
</feature>
<organism evidence="8 9">
    <name type="scientific">Cryobacterium arcticum</name>
    <dbReference type="NCBI Taxonomy" id="670052"/>
    <lineage>
        <taxon>Bacteria</taxon>
        <taxon>Bacillati</taxon>
        <taxon>Actinomycetota</taxon>
        <taxon>Actinomycetes</taxon>
        <taxon>Micrococcales</taxon>
        <taxon>Microbacteriaceae</taxon>
        <taxon>Cryobacterium</taxon>
    </lineage>
</organism>
<feature type="transmembrane region" description="Helical" evidence="6">
    <location>
        <begin position="258"/>
        <end position="276"/>
    </location>
</feature>
<dbReference type="InterPro" id="IPR020846">
    <property type="entry name" value="MFS_dom"/>
</dbReference>
<accession>A0A1B1BNI0</accession>
<keyword evidence="5 6" id="KW-0472">Membrane</keyword>
<feature type="transmembrane region" description="Helical" evidence="6">
    <location>
        <begin position="89"/>
        <end position="108"/>
    </location>
</feature>
<dbReference type="PROSITE" id="PS50850">
    <property type="entry name" value="MFS"/>
    <property type="match status" value="1"/>
</dbReference>
<dbReference type="EMBL" id="CP016282">
    <property type="protein sequence ID" value="ANP74207.1"/>
    <property type="molecule type" value="Genomic_DNA"/>
</dbReference>
<feature type="transmembrane region" description="Helical" evidence="6">
    <location>
        <begin position="344"/>
        <end position="364"/>
    </location>
</feature>
<gene>
    <name evidence="8" type="ORF">PA27867_3278</name>
</gene>